<dbReference type="GO" id="GO:0043328">
    <property type="term" value="P:protein transport to vacuole involved in ubiquitin-dependent protein catabolic process via the multivesicular body sorting pathway"/>
    <property type="evidence" value="ECO:0007669"/>
    <property type="project" value="TreeGrafter"/>
</dbReference>
<dbReference type="GO" id="GO:0042803">
    <property type="term" value="F:protein homodimerization activity"/>
    <property type="evidence" value="ECO:0007669"/>
    <property type="project" value="TreeGrafter"/>
</dbReference>
<evidence type="ECO:0000256" key="1">
    <source>
        <dbReference type="ARBA" id="ARBA00004496"/>
    </source>
</evidence>
<dbReference type="InterPro" id="IPR014041">
    <property type="entry name" value="ESCRT-II_cplx_Vps25-sub_N"/>
</dbReference>
<evidence type="ECO:0000313" key="8">
    <source>
        <dbReference type="EMBL" id="CEM40192.1"/>
    </source>
</evidence>
<accession>A0A0G4H8T3</accession>
<comment type="subcellular location">
    <subcellularLocation>
        <location evidence="1">Cytoplasm</location>
    </subcellularLocation>
</comment>
<dbReference type="Gene3D" id="1.10.10.10">
    <property type="entry name" value="Winged helix-like DNA-binding domain superfamily/Winged helix DNA-binding domain"/>
    <property type="match status" value="1"/>
</dbReference>
<name>A0A0G4H8T3_9ALVE</name>
<dbReference type="Gene3D" id="1.10.10.570">
    <property type="entry name" value="Winged helix' DNA-binding domain. Chain C. Domain 1"/>
    <property type="match status" value="1"/>
</dbReference>
<reference evidence="8" key="1">
    <citation type="submission" date="2014-11" db="EMBL/GenBank/DDBJ databases">
        <authorList>
            <person name="Otto D Thomas"/>
            <person name="Naeem Raeece"/>
        </authorList>
    </citation>
    <scope>NUCLEOTIDE SEQUENCE</scope>
</reference>
<dbReference type="GO" id="GO:0005198">
    <property type="term" value="F:structural molecule activity"/>
    <property type="evidence" value="ECO:0007669"/>
    <property type="project" value="TreeGrafter"/>
</dbReference>
<dbReference type="SUPFAM" id="SSF46785">
    <property type="entry name" value="Winged helix' DNA-binding domain"/>
    <property type="match status" value="2"/>
</dbReference>
<proteinExistence type="inferred from homology"/>
<evidence type="ECO:0000256" key="6">
    <source>
        <dbReference type="ARBA" id="ARBA00022927"/>
    </source>
</evidence>
<evidence type="ECO:0000256" key="2">
    <source>
        <dbReference type="ARBA" id="ARBA00009674"/>
    </source>
</evidence>
<protein>
    <recommendedName>
        <fullName evidence="3">Vacuolar protein-sorting-associated protein 25</fullName>
    </recommendedName>
    <alternativeName>
        <fullName evidence="7">ESCRT-II complex subunit VPS25</fullName>
    </alternativeName>
</protein>
<dbReference type="InterPro" id="IPR036390">
    <property type="entry name" value="WH_DNA-bd_sf"/>
</dbReference>
<evidence type="ECO:0000256" key="5">
    <source>
        <dbReference type="ARBA" id="ARBA00022490"/>
    </source>
</evidence>
<dbReference type="InterPro" id="IPR008570">
    <property type="entry name" value="ESCRT-II_cplx_Vps25-sub"/>
</dbReference>
<evidence type="ECO:0000256" key="4">
    <source>
        <dbReference type="ARBA" id="ARBA00022448"/>
    </source>
</evidence>
<evidence type="ECO:0000256" key="3">
    <source>
        <dbReference type="ARBA" id="ARBA00017934"/>
    </source>
</evidence>
<dbReference type="VEuPathDB" id="CryptoDB:Cvel_25124"/>
<keyword evidence="4" id="KW-0813">Transport</keyword>
<organism evidence="8">
    <name type="scientific">Chromera velia CCMP2878</name>
    <dbReference type="NCBI Taxonomy" id="1169474"/>
    <lineage>
        <taxon>Eukaryota</taxon>
        <taxon>Sar</taxon>
        <taxon>Alveolata</taxon>
        <taxon>Colpodellida</taxon>
        <taxon>Chromeraceae</taxon>
        <taxon>Chromera</taxon>
    </lineage>
</organism>
<dbReference type="AlphaFoldDB" id="A0A0G4H8T3"/>
<dbReference type="GO" id="GO:0016236">
    <property type="term" value="P:macroautophagy"/>
    <property type="evidence" value="ECO:0007669"/>
    <property type="project" value="UniProtKB-ARBA"/>
</dbReference>
<dbReference type="PANTHER" id="PTHR13149">
    <property type="entry name" value="VACUOLAR PROTEIN SORTING-ASSOCIATED PROTEIN VPS25"/>
    <property type="match status" value="1"/>
</dbReference>
<dbReference type="FunFam" id="1.10.10.570:FF:000003">
    <property type="entry name" value="Vacuolar protein-sorting-associated protein 25"/>
    <property type="match status" value="1"/>
</dbReference>
<gene>
    <name evidence="8" type="ORF">Cvel_25124</name>
</gene>
<keyword evidence="5" id="KW-0963">Cytoplasm</keyword>
<keyword evidence="6" id="KW-0653">Protein transport</keyword>
<dbReference type="InterPro" id="IPR036388">
    <property type="entry name" value="WH-like_DNA-bd_sf"/>
</dbReference>
<dbReference type="EMBL" id="CDMZ01001990">
    <property type="protein sequence ID" value="CEM40192.1"/>
    <property type="molecule type" value="Genomic_DNA"/>
</dbReference>
<dbReference type="Pfam" id="PF05871">
    <property type="entry name" value="ESCRT-II"/>
    <property type="match status" value="1"/>
</dbReference>
<dbReference type="FunFam" id="1.10.10.10:FF:000141">
    <property type="entry name" value="vacuolar protein-sorting-associated protein 25"/>
    <property type="match status" value="1"/>
</dbReference>
<sequence>MATQPVEFPEFYDFPPFFTIQPNDATRAQQLALWSSFICSYTKAKRQFFLDVSEEARNSELFHNNKIKRKLTIGALRTILEHLVAQGLGRWANSEKSRMTVFWKTAAEWGAEIYSWVVAEGRLNSVETVFALREGDDTQATEFHGVPYEVMIAALETLESSGKAKIFKGTTSDQDGVKFLSQAR</sequence>
<dbReference type="GO" id="GO:0000814">
    <property type="term" value="C:ESCRT II complex"/>
    <property type="evidence" value="ECO:0007669"/>
    <property type="project" value="InterPro"/>
</dbReference>
<comment type="similarity">
    <text evidence="2">Belongs to the VPS25 family.</text>
</comment>
<dbReference type="PANTHER" id="PTHR13149:SF0">
    <property type="entry name" value="VACUOLAR PROTEIN-SORTING-ASSOCIATED PROTEIN 25"/>
    <property type="match status" value="1"/>
</dbReference>
<evidence type="ECO:0000256" key="7">
    <source>
        <dbReference type="ARBA" id="ARBA00030094"/>
    </source>
</evidence>